<keyword evidence="5" id="KW-1185">Reference proteome</keyword>
<proteinExistence type="predicted"/>
<organism evidence="2 5">
    <name type="scientific">Aliirhizobium cellulosilyticum</name>
    <dbReference type="NCBI Taxonomy" id="393664"/>
    <lineage>
        <taxon>Bacteria</taxon>
        <taxon>Pseudomonadati</taxon>
        <taxon>Pseudomonadota</taxon>
        <taxon>Alphaproteobacteria</taxon>
        <taxon>Hyphomicrobiales</taxon>
        <taxon>Rhizobiaceae</taxon>
        <taxon>Aliirhizobium</taxon>
    </lineage>
</organism>
<dbReference type="EMBL" id="JACIGY010000016">
    <property type="protein sequence ID" value="MBB4414890.1"/>
    <property type="molecule type" value="Genomic_DNA"/>
</dbReference>
<dbReference type="EMBL" id="JACIGW010000014">
    <property type="protein sequence ID" value="MBB4351638.1"/>
    <property type="molecule type" value="Genomic_DNA"/>
</dbReference>
<name>A0A7W6TLT5_9HYPH</name>
<dbReference type="Proteomes" id="UP000576087">
    <property type="component" value="Unassembled WGS sequence"/>
</dbReference>
<evidence type="ECO:0000313" key="5">
    <source>
        <dbReference type="Proteomes" id="UP000524535"/>
    </source>
</evidence>
<accession>A0A7W6TLT5</accession>
<dbReference type="EMBL" id="JACIHM010000017">
    <property type="protein sequence ID" value="MBB4449564.1"/>
    <property type="molecule type" value="Genomic_DNA"/>
</dbReference>
<dbReference type="RefSeq" id="WP_183830208.1">
    <property type="nucleotide sequence ID" value="NZ_JACIGW010000014.1"/>
</dbReference>
<evidence type="ECO:0000313" key="2">
    <source>
        <dbReference type="EMBL" id="MBB4414890.1"/>
    </source>
</evidence>
<evidence type="ECO:0000313" key="4">
    <source>
        <dbReference type="Proteomes" id="UP000520770"/>
    </source>
</evidence>
<reference evidence="4 5" key="1">
    <citation type="submission" date="2020-08" db="EMBL/GenBank/DDBJ databases">
        <title>Genomic Encyclopedia of Type Strains, Phase IV (KMG-V): Genome sequencing to study the core and pangenomes of soil and plant-associated prokaryotes.</title>
        <authorList>
            <person name="Whitman W."/>
        </authorList>
    </citation>
    <scope>NUCLEOTIDE SEQUENCE [LARGE SCALE GENOMIC DNA]</scope>
    <source>
        <strain evidence="2 5">SEMIA 444</strain>
        <strain evidence="1 4">SEMIA 448</strain>
        <strain evidence="3 6">SEMIA 452</strain>
    </source>
</reference>
<evidence type="ECO:0000313" key="6">
    <source>
        <dbReference type="Proteomes" id="UP000576087"/>
    </source>
</evidence>
<evidence type="ECO:0000313" key="3">
    <source>
        <dbReference type="EMBL" id="MBB4449564.1"/>
    </source>
</evidence>
<dbReference type="Proteomes" id="UP000520770">
    <property type="component" value="Unassembled WGS sequence"/>
</dbReference>
<dbReference type="AlphaFoldDB" id="A0A7W6TLT5"/>
<sequence>MKATISKEDARFCASVVKEVARAQGIVRDPAAIGRITAAVARLYNRGMHDREEVLQAAMQSVRLESDTAPASDDQPF</sequence>
<dbReference type="Proteomes" id="UP000524535">
    <property type="component" value="Unassembled WGS sequence"/>
</dbReference>
<comment type="caution">
    <text evidence="2">The sequence shown here is derived from an EMBL/GenBank/DDBJ whole genome shotgun (WGS) entry which is preliminary data.</text>
</comment>
<evidence type="ECO:0000313" key="1">
    <source>
        <dbReference type="EMBL" id="MBB4351638.1"/>
    </source>
</evidence>
<protein>
    <submittedName>
        <fullName evidence="2">Uncharacterized protein</fullName>
    </submittedName>
</protein>
<gene>
    <name evidence="2" type="ORF">GGE31_005437</name>
    <name evidence="1" type="ORF">GGE33_005421</name>
    <name evidence="3" type="ORF">GGE35_005421</name>
</gene>